<dbReference type="EMBL" id="JAPEQW010000002">
    <property type="protein sequence ID" value="MCW8037961.1"/>
    <property type="molecule type" value="Genomic_DNA"/>
</dbReference>
<reference evidence="1 2" key="1">
    <citation type="submission" date="2022-11" db="EMBL/GenBank/DDBJ databases">
        <title>Acinetobacter entericus sp. nov., isolated from the gut of the plastic-eating larvae of the Coleoptera insect Zophobas atratus.</title>
        <authorList>
            <person name="Dong X."/>
            <person name="Yang Y."/>
        </authorList>
    </citation>
    <scope>NUCLEOTIDE SEQUENCE [LARGE SCALE GENOMIC DNA]</scope>
    <source>
        <strain evidence="1 2">BIT-DXN8</strain>
    </source>
</reference>
<evidence type="ECO:0000313" key="2">
    <source>
        <dbReference type="Proteomes" id="UP001209682"/>
    </source>
</evidence>
<dbReference type="Proteomes" id="UP001209682">
    <property type="component" value="Unassembled WGS sequence"/>
</dbReference>
<keyword evidence="2" id="KW-1185">Reference proteome</keyword>
<name>A0ABT3NEH5_9GAMM</name>
<proteinExistence type="predicted"/>
<comment type="caution">
    <text evidence="1">The sequence shown here is derived from an EMBL/GenBank/DDBJ whole genome shotgun (WGS) entry which is preliminary data.</text>
</comment>
<dbReference type="RefSeq" id="WP_265464687.1">
    <property type="nucleotide sequence ID" value="NZ_JAPEQW010000002.1"/>
</dbReference>
<evidence type="ECO:0008006" key="3">
    <source>
        <dbReference type="Google" id="ProtNLM"/>
    </source>
</evidence>
<organism evidence="1 2">
    <name type="scientific">Acinetobacter entericus</name>
    <dbReference type="NCBI Taxonomy" id="2989714"/>
    <lineage>
        <taxon>Bacteria</taxon>
        <taxon>Pseudomonadati</taxon>
        <taxon>Pseudomonadota</taxon>
        <taxon>Gammaproteobacteria</taxon>
        <taxon>Moraxellales</taxon>
        <taxon>Moraxellaceae</taxon>
        <taxon>Acinetobacter</taxon>
    </lineage>
</organism>
<protein>
    <recommendedName>
        <fullName evidence="3">DUF4145 domain-containing protein</fullName>
    </recommendedName>
</protein>
<evidence type="ECO:0000313" key="1">
    <source>
        <dbReference type="EMBL" id="MCW8037961.1"/>
    </source>
</evidence>
<accession>A0ABT3NEH5</accession>
<gene>
    <name evidence="1" type="ORF">OKC24_02010</name>
</gene>
<sequence length="273" mass="31956">MNKYDSETIMQNFNKILQPFTDIARNAHKIAKNPKFQQTLQNISVAIQHHEKTAPQIDKMLSEMEENENLSEALEIIPYRQIFKLALDNFEVRDLTILKLVNQENFQNGLLKYFDEIEIDTMFKKRKVCLEEALKLYDLNYFAGCSCLLHSILEGIITDYLIFKNIIVKFNKNGKTVYKKDNQVITGLSKKIDLSKSINNNFLRLENYKFDSSHNKKFHNERNDVLHGSNIDNFTAERCFITIIWISSLLSSIQNEQQLDRIKIQQILKSTPV</sequence>